<name>A0AAV4JDF5_9GAST</name>
<dbReference type="AlphaFoldDB" id="A0AAV4JDF5"/>
<dbReference type="PANTHER" id="PTHR15887">
    <property type="entry name" value="TRANSMEMBRANE PROTEIN 69"/>
    <property type="match status" value="1"/>
</dbReference>
<keyword evidence="1" id="KW-0472">Membrane</keyword>
<dbReference type="InterPro" id="IPR021836">
    <property type="entry name" value="DUF3429"/>
</dbReference>
<evidence type="ECO:0000313" key="3">
    <source>
        <dbReference type="Proteomes" id="UP000762676"/>
    </source>
</evidence>
<feature type="transmembrane region" description="Helical" evidence="1">
    <location>
        <begin position="74"/>
        <end position="94"/>
    </location>
</feature>
<dbReference type="Proteomes" id="UP000762676">
    <property type="component" value="Unassembled WGS sequence"/>
</dbReference>
<gene>
    <name evidence="2" type="ORF">ElyMa_006896000</name>
</gene>
<keyword evidence="1" id="KW-1133">Transmembrane helix</keyword>
<dbReference type="Pfam" id="PF11911">
    <property type="entry name" value="DUF3429"/>
    <property type="match status" value="1"/>
</dbReference>
<accession>A0AAV4JDF5</accession>
<proteinExistence type="predicted"/>
<feature type="transmembrane region" description="Helical" evidence="1">
    <location>
        <begin position="189"/>
        <end position="209"/>
    </location>
</feature>
<comment type="caution">
    <text evidence="2">The sequence shown here is derived from an EMBL/GenBank/DDBJ whole genome shotgun (WGS) entry which is preliminary data.</text>
</comment>
<reference evidence="2 3" key="1">
    <citation type="journal article" date="2021" name="Elife">
        <title>Chloroplast acquisition without the gene transfer in kleptoplastic sea slugs, Plakobranchus ocellatus.</title>
        <authorList>
            <person name="Maeda T."/>
            <person name="Takahashi S."/>
            <person name="Yoshida T."/>
            <person name="Shimamura S."/>
            <person name="Takaki Y."/>
            <person name="Nagai Y."/>
            <person name="Toyoda A."/>
            <person name="Suzuki Y."/>
            <person name="Arimoto A."/>
            <person name="Ishii H."/>
            <person name="Satoh N."/>
            <person name="Nishiyama T."/>
            <person name="Hasebe M."/>
            <person name="Maruyama T."/>
            <person name="Minagawa J."/>
            <person name="Obokata J."/>
            <person name="Shigenobu S."/>
        </authorList>
    </citation>
    <scope>NUCLEOTIDE SEQUENCE [LARGE SCALE GENOMIC DNA]</scope>
</reference>
<keyword evidence="3" id="KW-1185">Reference proteome</keyword>
<protein>
    <submittedName>
        <fullName evidence="2">Transmembrane protein 69</fullName>
    </submittedName>
</protein>
<sequence>MLHLSSAAIYERLSKPTIQVPVQMFHSTRIVNKASHGKTSHIFRFQGKSTSSAKTKGGFEFFSLRSVISTPGPYMLYGLGGLIPFMSAPSYMYLTGEFNPTIAQAQLVYGACILSFLGGVSWGNHLNRPEKASLESLSYSILLPLVAWPAVLISPNPTSFLIMTCGIIYAGAKDTGTASYPRWFQNLRFLLSTLVALSLSATLIFRFTLESDRIHETDKHDNSSE</sequence>
<dbReference type="EMBL" id="BMAT01013784">
    <property type="protein sequence ID" value="GFS20290.1"/>
    <property type="molecule type" value="Genomic_DNA"/>
</dbReference>
<dbReference type="PANTHER" id="PTHR15887:SF1">
    <property type="entry name" value="TRANSMEMBRANE PROTEIN 69"/>
    <property type="match status" value="1"/>
</dbReference>
<evidence type="ECO:0000313" key="2">
    <source>
        <dbReference type="EMBL" id="GFS20290.1"/>
    </source>
</evidence>
<organism evidence="2 3">
    <name type="scientific">Elysia marginata</name>
    <dbReference type="NCBI Taxonomy" id="1093978"/>
    <lineage>
        <taxon>Eukaryota</taxon>
        <taxon>Metazoa</taxon>
        <taxon>Spiralia</taxon>
        <taxon>Lophotrochozoa</taxon>
        <taxon>Mollusca</taxon>
        <taxon>Gastropoda</taxon>
        <taxon>Heterobranchia</taxon>
        <taxon>Euthyneura</taxon>
        <taxon>Panpulmonata</taxon>
        <taxon>Sacoglossa</taxon>
        <taxon>Placobranchoidea</taxon>
        <taxon>Plakobranchidae</taxon>
        <taxon>Elysia</taxon>
    </lineage>
</organism>
<feature type="transmembrane region" description="Helical" evidence="1">
    <location>
        <begin position="106"/>
        <end position="124"/>
    </location>
</feature>
<keyword evidence="1 2" id="KW-0812">Transmembrane</keyword>
<evidence type="ECO:0000256" key="1">
    <source>
        <dbReference type="SAM" id="Phobius"/>
    </source>
</evidence>